<keyword evidence="3" id="KW-1185">Reference proteome</keyword>
<feature type="region of interest" description="Disordered" evidence="1">
    <location>
        <begin position="68"/>
        <end position="87"/>
    </location>
</feature>
<evidence type="ECO:0000313" key="2">
    <source>
        <dbReference type="EMBL" id="KAK9063491.1"/>
    </source>
</evidence>
<comment type="caution">
    <text evidence="2">The sequence shown here is derived from an EMBL/GenBank/DDBJ whole genome shotgun (WGS) entry which is preliminary data.</text>
</comment>
<accession>A0AAP0CUY3</accession>
<name>A0AAP0CUY3_9ASTR</name>
<dbReference type="Proteomes" id="UP001408789">
    <property type="component" value="Unassembled WGS sequence"/>
</dbReference>
<feature type="compositionally biased region" description="Polar residues" evidence="1">
    <location>
        <begin position="68"/>
        <end position="77"/>
    </location>
</feature>
<sequence>MKSLIHNPNLSINFSSRIKTSSTDASNRRFPQFSPPNHAQFRRRLAVKAVIDSAAIDQYFGLTESDARNPTVSTSFRSPRHRKPNQTVLEAQARVCTGPTQTKPLTEEQAFKVFDTILTIW</sequence>
<reference evidence="2 3" key="1">
    <citation type="submission" date="2024-04" db="EMBL/GenBank/DDBJ databases">
        <title>The reference genome of an endangered Asteraceae, Deinandra increscens subsp. villosa, native to the Central Coast of California.</title>
        <authorList>
            <person name="Guilliams M."/>
            <person name="Hasenstab-Lehman K."/>
            <person name="Meyer R."/>
            <person name="Mcevoy S."/>
        </authorList>
    </citation>
    <scope>NUCLEOTIDE SEQUENCE [LARGE SCALE GENOMIC DNA]</scope>
    <source>
        <tissue evidence="2">Leaf</tissue>
    </source>
</reference>
<evidence type="ECO:0000313" key="3">
    <source>
        <dbReference type="Proteomes" id="UP001408789"/>
    </source>
</evidence>
<dbReference type="AlphaFoldDB" id="A0AAP0CUY3"/>
<protein>
    <submittedName>
        <fullName evidence="2">Uncharacterized protein</fullName>
    </submittedName>
</protein>
<evidence type="ECO:0000256" key="1">
    <source>
        <dbReference type="SAM" id="MobiDB-lite"/>
    </source>
</evidence>
<proteinExistence type="predicted"/>
<organism evidence="2 3">
    <name type="scientific">Deinandra increscens subsp. villosa</name>
    <dbReference type="NCBI Taxonomy" id="3103831"/>
    <lineage>
        <taxon>Eukaryota</taxon>
        <taxon>Viridiplantae</taxon>
        <taxon>Streptophyta</taxon>
        <taxon>Embryophyta</taxon>
        <taxon>Tracheophyta</taxon>
        <taxon>Spermatophyta</taxon>
        <taxon>Magnoliopsida</taxon>
        <taxon>eudicotyledons</taxon>
        <taxon>Gunneridae</taxon>
        <taxon>Pentapetalae</taxon>
        <taxon>asterids</taxon>
        <taxon>campanulids</taxon>
        <taxon>Asterales</taxon>
        <taxon>Asteraceae</taxon>
        <taxon>Asteroideae</taxon>
        <taxon>Heliantheae alliance</taxon>
        <taxon>Madieae</taxon>
        <taxon>Madiinae</taxon>
        <taxon>Deinandra</taxon>
    </lineage>
</organism>
<dbReference type="EMBL" id="JBCNJP010000018">
    <property type="protein sequence ID" value="KAK9063491.1"/>
    <property type="molecule type" value="Genomic_DNA"/>
</dbReference>
<gene>
    <name evidence="2" type="ORF">SSX86_017361</name>
</gene>